<evidence type="ECO:0000259" key="12">
    <source>
        <dbReference type="PROSITE" id="PS50081"/>
    </source>
</evidence>
<keyword evidence="4" id="KW-1003">Cell membrane</keyword>
<dbReference type="PANTHER" id="PTHR22968">
    <property type="entry name" value="PROTEIN KINASE C, MU"/>
    <property type="match status" value="1"/>
</dbReference>
<evidence type="ECO:0000256" key="5">
    <source>
        <dbReference type="ARBA" id="ARBA00022490"/>
    </source>
</evidence>
<dbReference type="InterPro" id="IPR046349">
    <property type="entry name" value="C1-like_sf"/>
</dbReference>
<feature type="domain" description="C2" evidence="11">
    <location>
        <begin position="1"/>
        <end position="131"/>
    </location>
</feature>
<organism evidence="13 14">
    <name type="scientific">Macrostomum lignano</name>
    <dbReference type="NCBI Taxonomy" id="282301"/>
    <lineage>
        <taxon>Eukaryota</taxon>
        <taxon>Metazoa</taxon>
        <taxon>Spiralia</taxon>
        <taxon>Lophotrochozoa</taxon>
        <taxon>Platyhelminthes</taxon>
        <taxon>Rhabditophora</taxon>
        <taxon>Macrostomorpha</taxon>
        <taxon>Macrostomida</taxon>
        <taxon>Macrostomidae</taxon>
        <taxon>Macrostomum</taxon>
    </lineage>
</organism>
<dbReference type="Proteomes" id="UP000215902">
    <property type="component" value="Unassembled WGS sequence"/>
</dbReference>
<comment type="subcellular location">
    <subcellularLocation>
        <location evidence="1">Cell membrane</location>
        <location evidence="1">Sarcolemma</location>
        <topology evidence="1">Peripheral membrane protein</topology>
        <orientation evidence="1">Cytoplasmic side</orientation>
    </subcellularLocation>
    <subcellularLocation>
        <location evidence="2">Cytoplasm</location>
    </subcellularLocation>
</comment>
<feature type="domain" description="Phorbol-ester/DAG-type" evidence="12">
    <location>
        <begin position="178"/>
        <end position="228"/>
    </location>
</feature>
<evidence type="ECO:0000256" key="3">
    <source>
        <dbReference type="ARBA" id="ARBA00022443"/>
    </source>
</evidence>
<evidence type="ECO:0000313" key="14">
    <source>
        <dbReference type="Proteomes" id="UP000215902"/>
    </source>
</evidence>
<dbReference type="InterPro" id="IPR020454">
    <property type="entry name" value="DAG/PE-bd"/>
</dbReference>
<evidence type="ECO:0000256" key="2">
    <source>
        <dbReference type="ARBA" id="ARBA00004496"/>
    </source>
</evidence>
<dbReference type="Pfam" id="PF00130">
    <property type="entry name" value="C1_1"/>
    <property type="match status" value="2"/>
</dbReference>
<evidence type="ECO:0000256" key="7">
    <source>
        <dbReference type="ARBA" id="ARBA00022737"/>
    </source>
</evidence>
<evidence type="ECO:0000256" key="4">
    <source>
        <dbReference type="ARBA" id="ARBA00022475"/>
    </source>
</evidence>
<dbReference type="CDD" id="cd20838">
    <property type="entry name" value="C1_nPKC_epsilon-like_rpt2"/>
    <property type="match status" value="1"/>
</dbReference>
<comment type="caution">
    <text evidence="13">The sequence shown here is derived from an EMBL/GenBank/DDBJ whole genome shotgun (WGS) entry which is preliminary data.</text>
</comment>
<keyword evidence="10" id="KW-0472">Membrane</keyword>
<dbReference type="PROSITE" id="PS50081">
    <property type="entry name" value="ZF_DAG_PE_2"/>
    <property type="match status" value="2"/>
</dbReference>
<dbReference type="GO" id="GO:0004674">
    <property type="term" value="F:protein serine/threonine kinase activity"/>
    <property type="evidence" value="ECO:0007669"/>
    <property type="project" value="UniProtKB-KW"/>
</dbReference>
<keyword evidence="8" id="KW-0863">Zinc-finger</keyword>
<name>A0A267E0R6_9PLAT</name>
<dbReference type="OrthoDB" id="63267at2759"/>
<dbReference type="STRING" id="282301.A0A267E0R6"/>
<dbReference type="GO" id="GO:0042383">
    <property type="term" value="C:sarcolemma"/>
    <property type="evidence" value="ECO:0007669"/>
    <property type="project" value="UniProtKB-SubCell"/>
</dbReference>
<dbReference type="GO" id="GO:0035556">
    <property type="term" value="P:intracellular signal transduction"/>
    <property type="evidence" value="ECO:0007669"/>
    <property type="project" value="TreeGrafter"/>
</dbReference>
<dbReference type="PRINTS" id="PR00008">
    <property type="entry name" value="DAGPEDOMAIN"/>
</dbReference>
<feature type="domain" description="Phorbol-ester/DAG-type" evidence="12">
    <location>
        <begin position="249"/>
        <end position="299"/>
    </location>
</feature>
<sequence length="365" mass="41449">ATGLPPADKEPLVYFNGTIRVRVIEARDLEPTAYAVRHLPSKQLLEVMDCYTVVDLHDDDSATRLLKTSVKRKSNSPHWGEEVTWEAHNSQKLVFTVFHSTAFPPDDFVADVNLSFDDMKPNWDTWLQLEPCGQLHVYIDLKGSISEEKPPEHRLQIASKKQPVRRGAVRRRVHQVNGHKFMVTIFRQPTFCSMCESFIWGLWNQGYQCQACTCVVHKRCHQNVVTAVQAEGEQQVTPLTGARFNINVPHKFEEHNYMRFTFCDHCGSLLYGLRKQGLQCSICKLNVHKRCQPNVAPAAASPRRTWPASLWTSTFTSATSLSGHRQLRNPFLVRLAPPKLEAPALAQQQLALLPPQLPPQPVRCS</sequence>
<keyword evidence="3" id="KW-0728">SH3 domain</keyword>
<keyword evidence="5" id="KW-0963">Cytoplasm</keyword>
<keyword evidence="9" id="KW-0862">Zinc</keyword>
<dbReference type="InterPro" id="IPR002219">
    <property type="entry name" value="PKC_DAG/PE"/>
</dbReference>
<evidence type="ECO:0000259" key="11">
    <source>
        <dbReference type="PROSITE" id="PS50004"/>
    </source>
</evidence>
<evidence type="ECO:0000256" key="9">
    <source>
        <dbReference type="ARBA" id="ARBA00022833"/>
    </source>
</evidence>
<dbReference type="GO" id="GO:0005829">
    <property type="term" value="C:cytosol"/>
    <property type="evidence" value="ECO:0007669"/>
    <property type="project" value="TreeGrafter"/>
</dbReference>
<evidence type="ECO:0000256" key="6">
    <source>
        <dbReference type="ARBA" id="ARBA00022723"/>
    </source>
</evidence>
<dbReference type="InterPro" id="IPR000008">
    <property type="entry name" value="C2_dom"/>
</dbReference>
<reference evidence="13 14" key="1">
    <citation type="submission" date="2017-06" db="EMBL/GenBank/DDBJ databases">
        <title>A platform for efficient transgenesis in Macrostomum lignano, a flatworm model organism for stem cell research.</title>
        <authorList>
            <person name="Berezikov E."/>
        </authorList>
    </citation>
    <scope>NUCLEOTIDE SEQUENCE [LARGE SCALE GENOMIC DNA]</scope>
    <source>
        <strain evidence="13">DV1</strain>
        <tissue evidence="13">Whole organism</tissue>
    </source>
</reference>
<keyword evidence="7" id="KW-0677">Repeat</keyword>
<dbReference type="SUPFAM" id="SSF57889">
    <property type="entry name" value="Cysteine-rich domain"/>
    <property type="match status" value="2"/>
</dbReference>
<dbReference type="GO" id="GO:0008270">
    <property type="term" value="F:zinc ion binding"/>
    <property type="evidence" value="ECO:0007669"/>
    <property type="project" value="UniProtKB-KW"/>
</dbReference>
<dbReference type="FunFam" id="3.30.60.20:FF:000022">
    <property type="entry name" value="SH3 and cysteine-rich domain-containing protein 3 isoform 2"/>
    <property type="match status" value="1"/>
</dbReference>
<evidence type="ECO:0000313" key="13">
    <source>
        <dbReference type="EMBL" id="PAA55138.1"/>
    </source>
</evidence>
<dbReference type="PROSITE" id="PS50004">
    <property type="entry name" value="C2"/>
    <property type="match status" value="1"/>
</dbReference>
<evidence type="ECO:0000256" key="8">
    <source>
        <dbReference type="ARBA" id="ARBA00022771"/>
    </source>
</evidence>
<evidence type="ECO:0000256" key="1">
    <source>
        <dbReference type="ARBA" id="ARBA00004278"/>
    </source>
</evidence>
<dbReference type="SMART" id="SM00239">
    <property type="entry name" value="C2"/>
    <property type="match status" value="1"/>
</dbReference>
<dbReference type="GO" id="GO:0007200">
    <property type="term" value="P:phospholipase C-activating G protein-coupled receptor signaling pathway"/>
    <property type="evidence" value="ECO:0007669"/>
    <property type="project" value="TreeGrafter"/>
</dbReference>
<dbReference type="SMART" id="SM00109">
    <property type="entry name" value="C1"/>
    <property type="match status" value="2"/>
</dbReference>
<dbReference type="InterPro" id="IPR035892">
    <property type="entry name" value="C2_domain_sf"/>
</dbReference>
<evidence type="ECO:0008006" key="15">
    <source>
        <dbReference type="Google" id="ProtNLM"/>
    </source>
</evidence>
<proteinExistence type="predicted"/>
<feature type="non-terminal residue" evidence="13">
    <location>
        <position position="1"/>
    </location>
</feature>
<dbReference type="Pfam" id="PF00168">
    <property type="entry name" value="C2"/>
    <property type="match status" value="1"/>
</dbReference>
<dbReference type="PANTHER" id="PTHR22968:SF14">
    <property type="entry name" value="PROTEIN KINASE C"/>
    <property type="match status" value="1"/>
</dbReference>
<evidence type="ECO:0000256" key="10">
    <source>
        <dbReference type="ARBA" id="ARBA00023136"/>
    </source>
</evidence>
<keyword evidence="14" id="KW-1185">Reference proteome</keyword>
<keyword evidence="6" id="KW-0479">Metal-binding</keyword>
<dbReference type="SUPFAM" id="SSF49562">
    <property type="entry name" value="C2 domain (Calcium/lipid-binding domain, CaLB)"/>
    <property type="match status" value="1"/>
</dbReference>
<dbReference type="AlphaFoldDB" id="A0A267E0R6"/>
<dbReference type="EMBL" id="NIVC01002803">
    <property type="protein sequence ID" value="PAA55138.1"/>
    <property type="molecule type" value="Genomic_DNA"/>
</dbReference>
<dbReference type="Gene3D" id="2.60.40.150">
    <property type="entry name" value="C2 domain"/>
    <property type="match status" value="1"/>
</dbReference>
<dbReference type="Gene3D" id="3.30.60.20">
    <property type="match status" value="2"/>
</dbReference>
<accession>A0A267E0R6</accession>
<gene>
    <name evidence="13" type="ORF">BOX15_Mlig029233g1</name>
</gene>
<protein>
    <recommendedName>
        <fullName evidence="15">Protein kinase C</fullName>
    </recommendedName>
</protein>